<sequence>MKFFALIVVSLVAFAGASCPNSGYSAPSSYSAPSGYPAPPCPKNYLFSCQPNLVPVPCAKEAAPAAYGSAGAYSEQMPLYTGYPNQQQYQQYQQRVGSAALLEELRGFSQGIQGQQY</sequence>
<name>A0A6P4JCB6_DROKI</name>
<organism evidence="6 7">
    <name type="scientific">Drosophila kikkawai</name>
    <name type="common">Fruit fly</name>
    <dbReference type="NCBI Taxonomy" id="30033"/>
    <lineage>
        <taxon>Eukaryota</taxon>
        <taxon>Metazoa</taxon>
        <taxon>Ecdysozoa</taxon>
        <taxon>Arthropoda</taxon>
        <taxon>Hexapoda</taxon>
        <taxon>Insecta</taxon>
        <taxon>Pterygota</taxon>
        <taxon>Neoptera</taxon>
        <taxon>Endopterygota</taxon>
        <taxon>Diptera</taxon>
        <taxon>Brachycera</taxon>
        <taxon>Muscomorpha</taxon>
        <taxon>Ephydroidea</taxon>
        <taxon>Drosophilidae</taxon>
        <taxon>Drosophila</taxon>
        <taxon>Sophophora</taxon>
    </lineage>
</organism>
<dbReference type="RefSeq" id="XP_017032704.1">
    <property type="nucleotide sequence ID" value="XM_017177215.2"/>
</dbReference>
<evidence type="ECO:0000256" key="2">
    <source>
        <dbReference type="ARBA" id="ARBA00022525"/>
    </source>
</evidence>
<feature type="chain" id="PRO_5027768833" evidence="4">
    <location>
        <begin position="18"/>
        <end position="117"/>
    </location>
</feature>
<comment type="subcellular location">
    <subcellularLocation>
        <location evidence="1">Secreted</location>
    </subcellularLocation>
</comment>
<keyword evidence="3 4" id="KW-0732">Signal</keyword>
<evidence type="ECO:0000313" key="6">
    <source>
        <dbReference type="Proteomes" id="UP001652661"/>
    </source>
</evidence>
<dbReference type="OMA" id="CAQEAQA"/>
<dbReference type="Proteomes" id="UP001652661">
    <property type="component" value="Chromosome 2L"/>
</dbReference>
<proteinExistence type="predicted"/>
<feature type="domain" description="VM" evidence="5">
    <location>
        <begin position="35"/>
        <end position="74"/>
    </location>
</feature>
<reference evidence="6" key="1">
    <citation type="submission" date="2025-05" db="UniProtKB">
        <authorList>
            <consortium name="RefSeq"/>
        </authorList>
    </citation>
    <scope>NUCLEOTIDE SEQUENCE [LARGE SCALE GENOMIC DNA]</scope>
    <source>
        <strain evidence="6">14028-0561.14</strain>
    </source>
</reference>
<dbReference type="PROSITE" id="PS51257">
    <property type="entry name" value="PROKAR_LIPOPROTEIN"/>
    <property type="match status" value="1"/>
</dbReference>
<reference evidence="7" key="2">
    <citation type="submission" date="2025-08" db="UniProtKB">
        <authorList>
            <consortium name="RefSeq"/>
        </authorList>
    </citation>
    <scope>IDENTIFICATION</scope>
    <source>
        <strain evidence="7">14028-0561.14</strain>
        <tissue evidence="7">Whole fly</tissue>
    </source>
</reference>
<keyword evidence="2" id="KW-0964">Secreted</keyword>
<evidence type="ECO:0000256" key="4">
    <source>
        <dbReference type="SAM" id="SignalP"/>
    </source>
</evidence>
<dbReference type="Pfam" id="PF10542">
    <property type="entry name" value="Vitelline_membr"/>
    <property type="match status" value="1"/>
</dbReference>
<evidence type="ECO:0000256" key="1">
    <source>
        <dbReference type="ARBA" id="ARBA00004613"/>
    </source>
</evidence>
<dbReference type="InterPro" id="IPR013135">
    <property type="entry name" value="Vitelline_membr_Cys-rich-dom"/>
</dbReference>
<protein>
    <submittedName>
        <fullName evidence="7">Vitelline membrane protein Vm32E</fullName>
    </submittedName>
</protein>
<keyword evidence="6" id="KW-1185">Reference proteome</keyword>
<feature type="signal peptide" evidence="4">
    <location>
        <begin position="1"/>
        <end position="17"/>
    </location>
</feature>
<dbReference type="AlphaFoldDB" id="A0A6P4JCB6"/>
<accession>A0A6P4JCB6</accession>
<evidence type="ECO:0000256" key="3">
    <source>
        <dbReference type="ARBA" id="ARBA00022729"/>
    </source>
</evidence>
<gene>
    <name evidence="7" type="primary">Vm32E</name>
</gene>
<evidence type="ECO:0000259" key="5">
    <source>
        <dbReference type="PROSITE" id="PS51137"/>
    </source>
</evidence>
<evidence type="ECO:0000313" key="7">
    <source>
        <dbReference type="RefSeq" id="XP_017032704.1"/>
    </source>
</evidence>
<dbReference type="PROSITE" id="PS51137">
    <property type="entry name" value="VM"/>
    <property type="match status" value="1"/>
</dbReference>
<dbReference type="GO" id="GO:0005576">
    <property type="term" value="C:extracellular region"/>
    <property type="evidence" value="ECO:0007669"/>
    <property type="project" value="UniProtKB-SubCell"/>
</dbReference>